<protein>
    <submittedName>
        <fullName evidence="1">Uncharacterized protein</fullName>
    </submittedName>
</protein>
<proteinExistence type="predicted"/>
<organism evidence="1 2">
    <name type="scientific">Onychostoma macrolepis</name>
    <dbReference type="NCBI Taxonomy" id="369639"/>
    <lineage>
        <taxon>Eukaryota</taxon>
        <taxon>Metazoa</taxon>
        <taxon>Chordata</taxon>
        <taxon>Craniata</taxon>
        <taxon>Vertebrata</taxon>
        <taxon>Euteleostomi</taxon>
        <taxon>Actinopterygii</taxon>
        <taxon>Neopterygii</taxon>
        <taxon>Teleostei</taxon>
        <taxon>Ostariophysi</taxon>
        <taxon>Cypriniformes</taxon>
        <taxon>Cyprinidae</taxon>
        <taxon>Acrossocheilinae</taxon>
        <taxon>Onychostoma</taxon>
    </lineage>
</organism>
<comment type="caution">
    <text evidence="1">The sequence shown here is derived from an EMBL/GenBank/DDBJ whole genome shotgun (WGS) entry which is preliminary data.</text>
</comment>
<sequence>MQRVLGEDNAVISGVEGSQDPAAMKLQILSQSYNEDAGDSPGPASLNMGSLYATPALDVLSCTSSEVCPVVNYSPAVNDSLAEDPLPDDLQALWREKLKLQIKVLTLQQEYYTIALKRKKTRVTNKMS</sequence>
<dbReference type="AlphaFoldDB" id="A0A7J6CRU1"/>
<reference evidence="1 2" key="1">
    <citation type="submission" date="2020-04" db="EMBL/GenBank/DDBJ databases">
        <title>Chromosome-level genome assembly of a cyprinid fish Onychostoma macrolepis by integration of Nanopore Sequencing, Bionano and Hi-C technology.</title>
        <authorList>
            <person name="Wang D."/>
        </authorList>
    </citation>
    <scope>NUCLEOTIDE SEQUENCE [LARGE SCALE GENOMIC DNA]</scope>
    <source>
        <strain evidence="1">SWU-2019</strain>
        <tissue evidence="1">Muscle</tissue>
    </source>
</reference>
<keyword evidence="2" id="KW-1185">Reference proteome</keyword>
<name>A0A7J6CRU1_9TELE</name>
<evidence type="ECO:0000313" key="1">
    <source>
        <dbReference type="EMBL" id="KAF4109325.1"/>
    </source>
</evidence>
<gene>
    <name evidence="1" type="ORF">G5714_010398</name>
</gene>
<dbReference type="EMBL" id="JAAMOB010000009">
    <property type="protein sequence ID" value="KAF4109325.1"/>
    <property type="molecule type" value="Genomic_DNA"/>
</dbReference>
<accession>A0A7J6CRU1</accession>
<evidence type="ECO:0000313" key="2">
    <source>
        <dbReference type="Proteomes" id="UP000579812"/>
    </source>
</evidence>
<dbReference type="Proteomes" id="UP000579812">
    <property type="component" value="Unassembled WGS sequence"/>
</dbReference>